<reference evidence="3 4" key="1">
    <citation type="submission" date="2023-09" db="EMBL/GenBank/DDBJ databases">
        <title>Thalassobella suaedae gen. nov., sp. nov., a marine bacterium of the family Flavobacteriaceae isolated from a halophyte Suaeda japonica.</title>
        <authorList>
            <person name="Lee S.Y."/>
            <person name="Hwang C.Y."/>
        </authorList>
    </citation>
    <scope>NUCLEOTIDE SEQUENCE [LARGE SCALE GENOMIC DNA]</scope>
    <source>
        <strain evidence="3 4">HL-DH10</strain>
    </source>
</reference>
<dbReference type="InterPro" id="IPR014782">
    <property type="entry name" value="Peptidase_M1_dom"/>
</dbReference>
<dbReference type="EMBL" id="CP134536">
    <property type="protein sequence ID" value="WNH13308.1"/>
    <property type="molecule type" value="Genomic_DNA"/>
</dbReference>
<feature type="chain" id="PRO_5045780691" evidence="1">
    <location>
        <begin position="21"/>
        <end position="754"/>
    </location>
</feature>
<dbReference type="InterPro" id="IPR027268">
    <property type="entry name" value="Peptidase_M4/M1_CTD_sf"/>
</dbReference>
<keyword evidence="3" id="KW-0031">Aminopeptidase</keyword>
<dbReference type="GO" id="GO:0004177">
    <property type="term" value="F:aminopeptidase activity"/>
    <property type="evidence" value="ECO:0007669"/>
    <property type="project" value="UniProtKB-KW"/>
</dbReference>
<dbReference type="InterPro" id="IPR050344">
    <property type="entry name" value="Peptidase_M1_aminopeptidases"/>
</dbReference>
<keyword evidence="3" id="KW-0378">Hydrolase</keyword>
<feature type="signal peptide" evidence="1">
    <location>
        <begin position="1"/>
        <end position="20"/>
    </location>
</feature>
<sequence>MKKLKYCFLTVVFISTSIFAQNQEKVKSQGHTDQNKFRQMKDVLATPNETRTASGAPGYAYTQQKVDYVMDIRLDEDENKIFGHEEITYHNNSKDYLEYLWVQLDQNMRARDSKTPDVMSESFNAPFEGPVSFTKNNLKEKFDGGFNIEGVKNGDGSDLSYTINQTMMRINLTEPLAPGEIFKFNVTWHYNINDINVDDRGRSGLEIFPDGNNNYTIAQFYPRLCVYDNVEGWQNMQFWGTSEFALEFGDFDVKITVPDDHILEATGELQNAKEVLTKQQQKRLDEAKKSFKDPVFVVTQEEAEIAEKLRSTKTKTWHFKAKRVRDFAFATSRKYIWDAMAVNINGRTVMAISLYPKEGNPLWEEHSTRVVANTLEEYSKLTFDYPYSKAVSVHSEWQGMEYPMICFNYGRPKPDGSYSSRLKRGMIGVITHEVGHNFFPMIVNSDERQWTWMDEGLNSFVETLAELDYDPNFITGNLPKDIVPYMSGDQSHISPIMSQGDYVYQFTPNAYTKPAAALYMLRHTIMGPELFDYAFRTYSKRWMFKHPTPADFFRTMEDASAMDLDWFWRGWFYTTDVSDIGIKGVKTFYLTDKPTQQAKDVAKSYNISLDDYKGKLIYYAEEKSGVLPADAKNVSDFEVLDNYMSSLTEKQKAELKDAPNYFYEVTFEKPGGLVMPIILQLTYEDGTKERKMYPAQIWRYNDNEVTKVFKTQKAIANFTIDPDLETADVDTSNNLWPRKVEESSFDKFKEKIKV</sequence>
<dbReference type="SUPFAM" id="SSF55486">
    <property type="entry name" value="Metalloproteases ('zincins'), catalytic domain"/>
    <property type="match status" value="1"/>
</dbReference>
<dbReference type="Pfam" id="PF01433">
    <property type="entry name" value="Peptidase_M1"/>
    <property type="match status" value="1"/>
</dbReference>
<keyword evidence="1" id="KW-0732">Signal</keyword>
<dbReference type="CDD" id="cd09604">
    <property type="entry name" value="M1_APN_like"/>
    <property type="match status" value="1"/>
</dbReference>
<evidence type="ECO:0000256" key="1">
    <source>
        <dbReference type="SAM" id="SignalP"/>
    </source>
</evidence>
<evidence type="ECO:0000313" key="4">
    <source>
        <dbReference type="Proteomes" id="UP001303407"/>
    </source>
</evidence>
<feature type="domain" description="Peptidase M1 membrane alanine aminopeptidase" evidence="2">
    <location>
        <begin position="373"/>
        <end position="571"/>
    </location>
</feature>
<keyword evidence="4" id="KW-1185">Reference proteome</keyword>
<dbReference type="EC" id="3.4.11.-" evidence="3"/>
<dbReference type="RefSeq" id="WP_415863287.1">
    <property type="nucleotide sequence ID" value="NZ_CP134536.1"/>
</dbReference>
<dbReference type="Proteomes" id="UP001303407">
    <property type="component" value="Chromosome"/>
</dbReference>
<evidence type="ECO:0000313" key="3">
    <source>
        <dbReference type="EMBL" id="WNH13308.1"/>
    </source>
</evidence>
<dbReference type="PANTHER" id="PTHR11533">
    <property type="entry name" value="PROTEASE M1 ZINC METALLOPROTEASE"/>
    <property type="match status" value="1"/>
</dbReference>
<organism evidence="3 4">
    <name type="scientific">Thalassobellus suaedae</name>
    <dbReference type="NCBI Taxonomy" id="3074124"/>
    <lineage>
        <taxon>Bacteria</taxon>
        <taxon>Pseudomonadati</taxon>
        <taxon>Bacteroidota</taxon>
        <taxon>Flavobacteriia</taxon>
        <taxon>Flavobacteriales</taxon>
        <taxon>Flavobacteriaceae</taxon>
        <taxon>Thalassobellus</taxon>
    </lineage>
</organism>
<gene>
    <name evidence="3" type="ORF">RHP49_03400</name>
</gene>
<name>A0ABY9Y5C8_9FLAO</name>
<evidence type="ECO:0000259" key="2">
    <source>
        <dbReference type="Pfam" id="PF01433"/>
    </source>
</evidence>
<dbReference type="PANTHER" id="PTHR11533:SF174">
    <property type="entry name" value="PUROMYCIN-SENSITIVE AMINOPEPTIDASE-RELATED"/>
    <property type="match status" value="1"/>
</dbReference>
<keyword evidence="3" id="KW-0645">Protease</keyword>
<accession>A0ABY9Y5C8</accession>
<dbReference type="Gene3D" id="1.10.390.10">
    <property type="entry name" value="Neutral Protease Domain 2"/>
    <property type="match status" value="1"/>
</dbReference>
<protein>
    <submittedName>
        <fullName evidence="3">M1 family metallopeptidase</fullName>
        <ecNumber evidence="3">3.4.11.-</ecNumber>
    </submittedName>
</protein>
<proteinExistence type="predicted"/>